<keyword evidence="7" id="KW-1003">Cell membrane</keyword>
<evidence type="ECO:0000313" key="8">
    <source>
        <dbReference type="EMBL" id="APS00449.1"/>
    </source>
</evidence>
<dbReference type="Proteomes" id="UP000185544">
    <property type="component" value="Chromosome"/>
</dbReference>
<reference evidence="8 9" key="1">
    <citation type="submission" date="2016-08" db="EMBL/GenBank/DDBJ databases">
        <title>Identification and validation of antigenic proteins from Pajaroellobacter abortibovis using de-novo genome sequence assembly and reverse vaccinology.</title>
        <authorList>
            <person name="Welly B.T."/>
            <person name="Miller M.R."/>
            <person name="Stott J.L."/>
            <person name="Blanchard M.T."/>
            <person name="Islas-Trejo A.D."/>
            <person name="O'Rourke S.M."/>
            <person name="Young A.E."/>
            <person name="Medrano J.F."/>
            <person name="Van Eenennaam A.L."/>
        </authorList>
    </citation>
    <scope>NUCLEOTIDE SEQUENCE [LARGE SCALE GENOMIC DNA]</scope>
    <source>
        <strain evidence="8 9">BTF92-0548A/99-0131</strain>
    </source>
</reference>
<comment type="similarity">
    <text evidence="7">Belongs to the ATPase delta chain family.</text>
</comment>
<proteinExistence type="inferred from homology"/>
<dbReference type="GO" id="GO:0045259">
    <property type="term" value="C:proton-transporting ATP synthase complex"/>
    <property type="evidence" value="ECO:0007669"/>
    <property type="project" value="UniProtKB-KW"/>
</dbReference>
<protein>
    <recommendedName>
        <fullName evidence="7">ATP synthase subunit delta</fullName>
    </recommendedName>
    <alternativeName>
        <fullName evidence="7">ATP synthase F(1) sector subunit delta</fullName>
    </alternativeName>
    <alternativeName>
        <fullName evidence="7">F-type ATPase subunit delta</fullName>
        <shortName evidence="7">F-ATPase subunit delta</shortName>
    </alternativeName>
</protein>
<keyword evidence="6 7" id="KW-0066">ATP synthesis</keyword>
<dbReference type="STRING" id="1882918.BCY86_06995"/>
<sequence length="190" mass="21312">MLPLAIASRYGKALFELGLKANELARLVEQLENIDLLYRSSPNLQRVLAHPLLSKFARQAILGKIAELVQLHTLTRNAIFYLADRKRLPILSLIVRSLRDLYHEHQGILLAEVTTAVALPEAFYYSIQQKLELITQKHVQLSRMIDASLLGGVVIRIGNTLYDGSLKTKLKCLKQSLLSASSIYPLNEPA</sequence>
<keyword evidence="7" id="KW-0139">CF(1)</keyword>
<comment type="function">
    <text evidence="7">F(1)F(0) ATP synthase produces ATP from ADP in the presence of a proton or sodium gradient. F-type ATPases consist of two structural domains, F(1) containing the extramembraneous catalytic core and F(0) containing the membrane proton channel, linked together by a central stalk and a peripheral stalk. During catalysis, ATP synthesis in the catalytic domain of F(1) is coupled via a rotary mechanism of the central stalk subunits to proton translocation.</text>
</comment>
<dbReference type="GO" id="GO:0046933">
    <property type="term" value="F:proton-transporting ATP synthase activity, rotational mechanism"/>
    <property type="evidence" value="ECO:0007669"/>
    <property type="project" value="UniProtKB-UniRule"/>
</dbReference>
<keyword evidence="3 7" id="KW-0375">Hydrogen ion transport</keyword>
<dbReference type="InterPro" id="IPR026015">
    <property type="entry name" value="ATP_synth_OSCP/delta_N_sf"/>
</dbReference>
<comment type="function">
    <text evidence="7">This protein is part of the stalk that links CF(0) to CF(1). It either transmits conformational changes from CF(0) to CF(1) or is implicated in proton conduction.</text>
</comment>
<keyword evidence="5 7" id="KW-0472">Membrane</keyword>
<dbReference type="InterPro" id="IPR020781">
    <property type="entry name" value="ATPase_OSCP/d_CS"/>
</dbReference>
<organism evidence="8 9">
    <name type="scientific">Pajaroellobacter abortibovis</name>
    <dbReference type="NCBI Taxonomy" id="1882918"/>
    <lineage>
        <taxon>Bacteria</taxon>
        <taxon>Pseudomonadati</taxon>
        <taxon>Myxococcota</taxon>
        <taxon>Polyangia</taxon>
        <taxon>Polyangiales</taxon>
        <taxon>Polyangiaceae</taxon>
    </lineage>
</organism>
<dbReference type="KEGG" id="pabo:BCY86_06995"/>
<dbReference type="EMBL" id="CP016908">
    <property type="protein sequence ID" value="APS00449.1"/>
    <property type="molecule type" value="Genomic_DNA"/>
</dbReference>
<evidence type="ECO:0000256" key="1">
    <source>
        <dbReference type="ARBA" id="ARBA00004370"/>
    </source>
</evidence>
<dbReference type="NCBIfam" id="TIGR01145">
    <property type="entry name" value="ATP_synt_delta"/>
    <property type="match status" value="1"/>
</dbReference>
<accession>A0A1L6MY67</accession>
<dbReference type="HAMAP" id="MF_01416">
    <property type="entry name" value="ATP_synth_delta_bact"/>
    <property type="match status" value="1"/>
</dbReference>
<dbReference type="SUPFAM" id="SSF47928">
    <property type="entry name" value="N-terminal domain of the delta subunit of the F1F0-ATP synthase"/>
    <property type="match status" value="1"/>
</dbReference>
<dbReference type="Pfam" id="PF00213">
    <property type="entry name" value="OSCP"/>
    <property type="match status" value="1"/>
</dbReference>
<evidence type="ECO:0000256" key="2">
    <source>
        <dbReference type="ARBA" id="ARBA00022448"/>
    </source>
</evidence>
<comment type="subcellular location">
    <subcellularLocation>
        <location evidence="7">Cell membrane</location>
        <topology evidence="7">Peripheral membrane protein</topology>
    </subcellularLocation>
    <subcellularLocation>
        <location evidence="1">Membrane</location>
    </subcellularLocation>
</comment>
<dbReference type="Gene3D" id="1.10.520.20">
    <property type="entry name" value="N-terminal domain of the delta subunit of the F1F0-ATP synthase"/>
    <property type="match status" value="1"/>
</dbReference>
<keyword evidence="2 7" id="KW-0813">Transport</keyword>
<evidence type="ECO:0000256" key="4">
    <source>
        <dbReference type="ARBA" id="ARBA00023065"/>
    </source>
</evidence>
<keyword evidence="4 7" id="KW-0406">Ion transport</keyword>
<keyword evidence="9" id="KW-1185">Reference proteome</keyword>
<dbReference type="AlphaFoldDB" id="A0A1L6MY67"/>
<dbReference type="OrthoDB" id="9802471at2"/>
<dbReference type="RefSeq" id="WP_075277116.1">
    <property type="nucleotide sequence ID" value="NZ_CP016908.1"/>
</dbReference>
<dbReference type="GO" id="GO:0005886">
    <property type="term" value="C:plasma membrane"/>
    <property type="evidence" value="ECO:0007669"/>
    <property type="project" value="UniProtKB-SubCell"/>
</dbReference>
<name>A0A1L6MY67_9BACT</name>
<dbReference type="PROSITE" id="PS00389">
    <property type="entry name" value="ATPASE_DELTA"/>
    <property type="match status" value="1"/>
</dbReference>
<gene>
    <name evidence="7" type="primary">atpH</name>
    <name evidence="8" type="ORF">BCY86_06995</name>
</gene>
<evidence type="ECO:0000256" key="6">
    <source>
        <dbReference type="ARBA" id="ARBA00023310"/>
    </source>
</evidence>
<evidence type="ECO:0000256" key="5">
    <source>
        <dbReference type="ARBA" id="ARBA00023136"/>
    </source>
</evidence>
<dbReference type="PANTHER" id="PTHR11910">
    <property type="entry name" value="ATP SYNTHASE DELTA CHAIN"/>
    <property type="match status" value="1"/>
</dbReference>
<dbReference type="InterPro" id="IPR000711">
    <property type="entry name" value="ATPase_OSCP/dsu"/>
</dbReference>
<evidence type="ECO:0000313" key="9">
    <source>
        <dbReference type="Proteomes" id="UP000185544"/>
    </source>
</evidence>
<evidence type="ECO:0000256" key="3">
    <source>
        <dbReference type="ARBA" id="ARBA00022781"/>
    </source>
</evidence>
<evidence type="ECO:0000256" key="7">
    <source>
        <dbReference type="HAMAP-Rule" id="MF_01416"/>
    </source>
</evidence>
<dbReference type="PRINTS" id="PR00125">
    <property type="entry name" value="ATPASEDELTA"/>
</dbReference>